<dbReference type="InterPro" id="IPR052135">
    <property type="entry name" value="TNFRSF5"/>
</dbReference>
<dbReference type="Gene3D" id="2.10.50.10">
    <property type="entry name" value="Tumor Necrosis Factor Receptor, subunit A, domain 2"/>
    <property type="match status" value="2"/>
</dbReference>
<feature type="chain" id="PRO_5018020328" evidence="2">
    <location>
        <begin position="20"/>
        <end position="228"/>
    </location>
</feature>
<organism evidence="3 4">
    <name type="scientific">Anabarilius grahami</name>
    <name type="common">Kanglang fish</name>
    <name type="synonym">Barilius grahami</name>
    <dbReference type="NCBI Taxonomy" id="495550"/>
    <lineage>
        <taxon>Eukaryota</taxon>
        <taxon>Metazoa</taxon>
        <taxon>Chordata</taxon>
        <taxon>Craniata</taxon>
        <taxon>Vertebrata</taxon>
        <taxon>Euteleostomi</taxon>
        <taxon>Actinopterygii</taxon>
        <taxon>Neopterygii</taxon>
        <taxon>Teleostei</taxon>
        <taxon>Ostariophysi</taxon>
        <taxon>Cypriniformes</taxon>
        <taxon>Xenocyprididae</taxon>
        <taxon>Xenocypridinae</taxon>
        <taxon>Xenocypridinae incertae sedis</taxon>
        <taxon>Anabarilius</taxon>
    </lineage>
</organism>
<evidence type="ECO:0000256" key="2">
    <source>
        <dbReference type="SAM" id="SignalP"/>
    </source>
</evidence>
<comment type="caution">
    <text evidence="3">The sequence shown here is derived from an EMBL/GenBank/DDBJ whole genome shotgun (WGS) entry which is preliminary data.</text>
</comment>
<evidence type="ECO:0000313" key="3">
    <source>
        <dbReference type="EMBL" id="ROL52120.1"/>
    </source>
</evidence>
<dbReference type="EMBL" id="RJVU01017312">
    <property type="protein sequence ID" value="ROL52120.1"/>
    <property type="molecule type" value="Genomic_DNA"/>
</dbReference>
<feature type="signal peptide" evidence="2">
    <location>
        <begin position="1"/>
        <end position="19"/>
    </location>
</feature>
<reference evidence="3 4" key="1">
    <citation type="submission" date="2018-10" db="EMBL/GenBank/DDBJ databases">
        <title>Genome assembly for a Yunnan-Guizhou Plateau 3E fish, Anabarilius grahami (Regan), and its evolutionary and genetic applications.</title>
        <authorList>
            <person name="Jiang W."/>
        </authorList>
    </citation>
    <scope>NUCLEOTIDE SEQUENCE [LARGE SCALE GENOMIC DNA]</scope>
    <source>
        <strain evidence="3">AG-KIZ</strain>
        <tissue evidence="3">Muscle</tissue>
    </source>
</reference>
<proteinExistence type="predicted"/>
<evidence type="ECO:0000313" key="4">
    <source>
        <dbReference type="Proteomes" id="UP000281406"/>
    </source>
</evidence>
<dbReference type="GO" id="GO:0009897">
    <property type="term" value="C:external side of plasma membrane"/>
    <property type="evidence" value="ECO:0007669"/>
    <property type="project" value="TreeGrafter"/>
</dbReference>
<feature type="region of interest" description="Disordered" evidence="1">
    <location>
        <begin position="164"/>
        <end position="203"/>
    </location>
</feature>
<accession>A0A3N0Z0Z7</accession>
<keyword evidence="4" id="KW-1185">Reference proteome</keyword>
<dbReference type="Proteomes" id="UP000281406">
    <property type="component" value="Unassembled WGS sequence"/>
</dbReference>
<gene>
    <name evidence="3" type="ORF">DPX16_5997</name>
</gene>
<name>A0A3N0Z0Z7_ANAGA</name>
<dbReference type="AlphaFoldDB" id="A0A3N0Z0Z7"/>
<dbReference type="OrthoDB" id="9932129at2759"/>
<keyword evidence="3" id="KW-0675">Receptor</keyword>
<evidence type="ECO:0000256" key="1">
    <source>
        <dbReference type="SAM" id="MobiDB-lite"/>
    </source>
</evidence>
<dbReference type="PANTHER" id="PTHR46875:SF3">
    <property type="entry name" value="CD40 MOLECULE, TNF RECEPTOR SUPERFAMILY MEMBER 5"/>
    <property type="match status" value="1"/>
</dbReference>
<feature type="compositionally biased region" description="Polar residues" evidence="1">
    <location>
        <begin position="191"/>
        <end position="203"/>
    </location>
</feature>
<dbReference type="PANTHER" id="PTHR46875">
    <property type="entry name" value="TUMOR NECROSIS FACTOR RECEPTOR SUPERFAMILY MEMBER 5"/>
    <property type="match status" value="1"/>
</dbReference>
<protein>
    <submittedName>
        <fullName evidence="3">Tumor necrosis factor receptor superfamily member 5</fullName>
    </submittedName>
</protein>
<sequence>MRTVFVLYLLVTLVYHVSCCEKETHYMKDGKCCKMCGPGKRMLVGDKCEDPACQDCPNGEYQSGYTSETKCERQPSCDTNLHFKPQEAYPSKTGISKCECEPGYYCTKEDDCNTCMKHTVCKPGQRVAKKDVNMDMMKTLLALQPQIGPVFTKVDPKTTVSNFKKKPQETDVERAVQPLQQQPEEDIDSSVPVSPTPSNMTENGNYVVQERGKEHIVSSTETNSYSYS</sequence>
<keyword evidence="2" id="KW-0732">Signal</keyword>
<dbReference type="GO" id="GO:0035631">
    <property type="term" value="C:CD40 receptor complex"/>
    <property type="evidence" value="ECO:0007669"/>
    <property type="project" value="TreeGrafter"/>
</dbReference>
<dbReference type="GO" id="GO:0002768">
    <property type="term" value="P:immune response-regulating cell surface receptor signaling pathway"/>
    <property type="evidence" value="ECO:0007669"/>
    <property type="project" value="TreeGrafter"/>
</dbReference>
<dbReference type="SUPFAM" id="SSF57586">
    <property type="entry name" value="TNF receptor-like"/>
    <property type="match status" value="1"/>
</dbReference>